<organism evidence="6 7">
    <name type="scientific">Geodia barretti</name>
    <name type="common">Barrett's horny sponge</name>
    <dbReference type="NCBI Taxonomy" id="519541"/>
    <lineage>
        <taxon>Eukaryota</taxon>
        <taxon>Metazoa</taxon>
        <taxon>Porifera</taxon>
        <taxon>Demospongiae</taxon>
        <taxon>Heteroscleromorpha</taxon>
        <taxon>Tetractinellida</taxon>
        <taxon>Astrophorina</taxon>
        <taxon>Geodiidae</taxon>
        <taxon>Geodia</taxon>
    </lineage>
</organism>
<keyword evidence="7" id="KW-1185">Reference proteome</keyword>
<dbReference type="GO" id="GO:0006426">
    <property type="term" value="P:glycyl-tRNA aminoacylation"/>
    <property type="evidence" value="ECO:0007669"/>
    <property type="project" value="TreeGrafter"/>
</dbReference>
<feature type="domain" description="Aminoacyl-transfer RNA synthetases class-II family profile" evidence="5">
    <location>
        <begin position="1"/>
        <end position="299"/>
    </location>
</feature>
<dbReference type="SUPFAM" id="SSF55681">
    <property type="entry name" value="Class II aaRS and biotin synthetases"/>
    <property type="match status" value="1"/>
</dbReference>
<dbReference type="PANTHER" id="PTHR10745:SF8">
    <property type="entry name" value="DNA POLYMERASE SUBUNIT GAMMA-2, MITOCHONDRIAL"/>
    <property type="match status" value="1"/>
</dbReference>
<keyword evidence="4" id="KW-0030">Aminoacyl-tRNA synthetase</keyword>
<dbReference type="Gene3D" id="3.30.930.10">
    <property type="entry name" value="Bira Bifunctional Protein, Domain 2"/>
    <property type="match status" value="1"/>
</dbReference>
<evidence type="ECO:0000256" key="1">
    <source>
        <dbReference type="ARBA" id="ARBA00022598"/>
    </source>
</evidence>
<dbReference type="PROSITE" id="PS50862">
    <property type="entry name" value="AA_TRNA_LIGASE_II"/>
    <property type="match status" value="1"/>
</dbReference>
<dbReference type="InterPro" id="IPR033731">
    <property type="entry name" value="GlyRS-like_core"/>
</dbReference>
<comment type="caution">
    <text evidence="6">The sequence shown here is derived from an EMBL/GenBank/DDBJ whole genome shotgun (WGS) entry which is preliminary data.</text>
</comment>
<dbReference type="InterPro" id="IPR027031">
    <property type="entry name" value="Gly-tRNA_synthase/POLG2"/>
</dbReference>
<dbReference type="InterPro" id="IPR006195">
    <property type="entry name" value="aa-tRNA-synth_II"/>
</dbReference>
<dbReference type="InterPro" id="IPR002314">
    <property type="entry name" value="aa-tRNA-synt_IIb"/>
</dbReference>
<evidence type="ECO:0000256" key="2">
    <source>
        <dbReference type="ARBA" id="ARBA00022741"/>
    </source>
</evidence>
<accession>A0AA35X9I7</accession>
<dbReference type="GO" id="GO:0005737">
    <property type="term" value="C:cytoplasm"/>
    <property type="evidence" value="ECO:0007669"/>
    <property type="project" value="TreeGrafter"/>
</dbReference>
<keyword evidence="1 6" id="KW-0436">Ligase</keyword>
<protein>
    <submittedName>
        <fullName evidence="6">Glycine--tRNA ligase</fullName>
    </submittedName>
</protein>
<reference evidence="6" key="1">
    <citation type="submission" date="2023-03" db="EMBL/GenBank/DDBJ databases">
        <authorList>
            <person name="Steffen K."/>
            <person name="Cardenas P."/>
        </authorList>
    </citation>
    <scope>NUCLEOTIDE SEQUENCE</scope>
</reference>
<keyword evidence="2" id="KW-0547">Nucleotide-binding</keyword>
<dbReference type="InterPro" id="IPR045864">
    <property type="entry name" value="aa-tRNA-synth_II/BPL/LPL"/>
</dbReference>
<dbReference type="AlphaFoldDB" id="A0AA35X9I7"/>
<dbReference type="PANTHER" id="PTHR10745">
    <property type="entry name" value="GLYCYL-TRNA SYNTHETASE/DNA POLYMERASE SUBUNIT GAMMA-2"/>
    <property type="match status" value="1"/>
</dbReference>
<evidence type="ECO:0000313" key="6">
    <source>
        <dbReference type="EMBL" id="CAI8049269.1"/>
    </source>
</evidence>
<dbReference type="NCBIfam" id="NF003211">
    <property type="entry name" value="PRK04173.1"/>
    <property type="match status" value="1"/>
</dbReference>
<dbReference type="GO" id="GO:0005524">
    <property type="term" value="F:ATP binding"/>
    <property type="evidence" value="ECO:0007669"/>
    <property type="project" value="UniProtKB-KW"/>
</dbReference>
<proteinExistence type="predicted"/>
<name>A0AA35X9I7_GEOBA</name>
<keyword evidence="3" id="KW-0067">ATP-binding</keyword>
<dbReference type="EMBL" id="CASHTH010003782">
    <property type="protein sequence ID" value="CAI8049269.1"/>
    <property type="molecule type" value="Genomic_DNA"/>
</dbReference>
<gene>
    <name evidence="6" type="ORF">GBAR_LOCUS27113</name>
</gene>
<dbReference type="Pfam" id="PF00587">
    <property type="entry name" value="tRNA-synt_2b"/>
    <property type="match status" value="1"/>
</dbReference>
<evidence type="ECO:0000256" key="4">
    <source>
        <dbReference type="ARBA" id="ARBA00023146"/>
    </source>
</evidence>
<evidence type="ECO:0000259" key="5">
    <source>
        <dbReference type="PROSITE" id="PS50862"/>
    </source>
</evidence>
<dbReference type="CDD" id="cd00774">
    <property type="entry name" value="GlyRS-like_core"/>
    <property type="match status" value="1"/>
</dbReference>
<dbReference type="GO" id="GO:0004820">
    <property type="term" value="F:glycine-tRNA ligase activity"/>
    <property type="evidence" value="ECO:0007669"/>
    <property type="project" value="TreeGrafter"/>
</dbReference>
<evidence type="ECO:0000313" key="7">
    <source>
        <dbReference type="Proteomes" id="UP001174909"/>
    </source>
</evidence>
<evidence type="ECO:0000256" key="3">
    <source>
        <dbReference type="ARBA" id="ARBA00022840"/>
    </source>
</evidence>
<dbReference type="Proteomes" id="UP001174909">
    <property type="component" value="Unassembled WGS sequence"/>
</dbReference>
<dbReference type="PRINTS" id="PR01043">
    <property type="entry name" value="TRNASYNTHGLY"/>
</dbReference>
<sequence length="311" mass="36133">MGSTWDYGPLGVELKRNVKEAWWRAVVVERDDVVGLDAAILMHPRVWEASGHVENFSDPLVECRQCHHRFREDQLETNRCPECNGELTEPRRFNLMFRTFMGPVEDSGSEIYLRPETAQGIFVNFQNVQTATRKKLPFGIGQIGKAFRNEITPGNFTFRTREFEQMEVEFFVEPGSDEDWLQRWVQDRFNWYVGYGIRAENLRLREHASDELAHYAKATFDIEYRFPWGWGELEGIANRADFDLGRHTEFSGQDLSYFDDATRERYLPYVIEPSGGVDRATLAFFGSTATTKNRTATIPEPSCTCIARWLR</sequence>